<feature type="region of interest" description="Disordered" evidence="1">
    <location>
        <begin position="1"/>
        <end position="25"/>
    </location>
</feature>
<evidence type="ECO:0000256" key="1">
    <source>
        <dbReference type="SAM" id="MobiDB-lite"/>
    </source>
</evidence>
<organism evidence="2">
    <name type="scientific">Anguilla anguilla</name>
    <name type="common">European freshwater eel</name>
    <name type="synonym">Muraena anguilla</name>
    <dbReference type="NCBI Taxonomy" id="7936"/>
    <lineage>
        <taxon>Eukaryota</taxon>
        <taxon>Metazoa</taxon>
        <taxon>Chordata</taxon>
        <taxon>Craniata</taxon>
        <taxon>Vertebrata</taxon>
        <taxon>Euteleostomi</taxon>
        <taxon>Actinopterygii</taxon>
        <taxon>Neopterygii</taxon>
        <taxon>Teleostei</taxon>
        <taxon>Anguilliformes</taxon>
        <taxon>Anguillidae</taxon>
        <taxon>Anguilla</taxon>
    </lineage>
</organism>
<accession>A0A0E9RH79</accession>
<reference evidence="2" key="1">
    <citation type="submission" date="2014-11" db="EMBL/GenBank/DDBJ databases">
        <authorList>
            <person name="Amaro Gonzalez C."/>
        </authorList>
    </citation>
    <scope>NUCLEOTIDE SEQUENCE</scope>
</reference>
<sequence>MRTPKKKEKLEKAKKNMFQPWRSLT</sequence>
<evidence type="ECO:0000313" key="2">
    <source>
        <dbReference type="EMBL" id="JAH27718.1"/>
    </source>
</evidence>
<name>A0A0E9RH79_ANGAN</name>
<dbReference type="AlphaFoldDB" id="A0A0E9RH79"/>
<reference evidence="2" key="2">
    <citation type="journal article" date="2015" name="Fish Shellfish Immunol.">
        <title>Early steps in the European eel (Anguilla anguilla)-Vibrio vulnificus interaction in the gills: Role of the RtxA13 toxin.</title>
        <authorList>
            <person name="Callol A."/>
            <person name="Pajuelo D."/>
            <person name="Ebbesson L."/>
            <person name="Teles M."/>
            <person name="MacKenzie S."/>
            <person name="Amaro C."/>
        </authorList>
    </citation>
    <scope>NUCLEOTIDE SEQUENCE</scope>
</reference>
<dbReference type="EMBL" id="GBXM01080859">
    <property type="protein sequence ID" value="JAH27718.1"/>
    <property type="molecule type" value="Transcribed_RNA"/>
</dbReference>
<proteinExistence type="predicted"/>
<protein>
    <submittedName>
        <fullName evidence="2">Uncharacterized protein</fullName>
    </submittedName>
</protein>